<feature type="active site" description="Charge relay system" evidence="5 6">
    <location>
        <position position="440"/>
    </location>
</feature>
<feature type="region of interest" description="Disordered" evidence="7">
    <location>
        <begin position="31"/>
        <end position="51"/>
    </location>
</feature>
<dbReference type="PANTHER" id="PTHR43399:SF4">
    <property type="entry name" value="CELL WALL-ASSOCIATED PROTEASE"/>
    <property type="match status" value="1"/>
</dbReference>
<keyword evidence="2 6" id="KW-0645">Protease</keyword>
<name>A0A5S4G6V1_9ACTN</name>
<evidence type="ECO:0000256" key="7">
    <source>
        <dbReference type="SAM" id="MobiDB-lite"/>
    </source>
</evidence>
<dbReference type="EMBL" id="VCKY01000039">
    <property type="protein sequence ID" value="TMR21720.1"/>
    <property type="molecule type" value="Genomic_DNA"/>
</dbReference>
<dbReference type="OrthoDB" id="614750at2"/>
<comment type="caution">
    <text evidence="10">The sequence shown here is derived from an EMBL/GenBank/DDBJ whole genome shotgun (WGS) entry which is preliminary data.</text>
</comment>
<dbReference type="InterPro" id="IPR036852">
    <property type="entry name" value="Peptidase_S8/S53_dom_sf"/>
</dbReference>
<evidence type="ECO:0000256" key="5">
    <source>
        <dbReference type="PIRSR" id="PIRSR615500-1"/>
    </source>
</evidence>
<evidence type="ECO:0000256" key="6">
    <source>
        <dbReference type="PROSITE-ProRule" id="PRU01240"/>
    </source>
</evidence>
<evidence type="ECO:0000313" key="11">
    <source>
        <dbReference type="Proteomes" id="UP000309128"/>
    </source>
</evidence>
<dbReference type="Pfam" id="PF00082">
    <property type="entry name" value="Peptidase_S8"/>
    <property type="match status" value="1"/>
</dbReference>
<dbReference type="InterPro" id="IPR023828">
    <property type="entry name" value="Peptidase_S8_Ser-AS"/>
</dbReference>
<dbReference type="PANTHER" id="PTHR43399">
    <property type="entry name" value="SUBTILISIN-RELATED"/>
    <property type="match status" value="1"/>
</dbReference>
<protein>
    <recommendedName>
        <fullName evidence="9">Peptidase S8/S53 domain-containing protein</fullName>
    </recommendedName>
</protein>
<dbReference type="Gene3D" id="3.40.50.200">
    <property type="entry name" value="Peptidase S8/S53 domain"/>
    <property type="match status" value="1"/>
</dbReference>
<dbReference type="GO" id="GO:0006508">
    <property type="term" value="P:proteolysis"/>
    <property type="evidence" value="ECO:0007669"/>
    <property type="project" value="UniProtKB-KW"/>
</dbReference>
<keyword evidence="3 6" id="KW-0378">Hydrolase</keyword>
<reference evidence="10 11" key="1">
    <citation type="submission" date="2019-05" db="EMBL/GenBank/DDBJ databases">
        <title>Draft genome sequence of Nonomuraea turkmeniaca DSM 43926.</title>
        <authorList>
            <person name="Saricaoglu S."/>
            <person name="Isik K."/>
        </authorList>
    </citation>
    <scope>NUCLEOTIDE SEQUENCE [LARGE SCALE GENOMIC DNA]</scope>
    <source>
        <strain evidence="10 11">DSM 43926</strain>
    </source>
</reference>
<dbReference type="InterPro" id="IPR051048">
    <property type="entry name" value="Peptidase_S8/S53_subtilisin"/>
</dbReference>
<feature type="chain" id="PRO_5039319350" description="Peptidase S8/S53 domain-containing protein" evidence="8">
    <location>
        <begin position="28"/>
        <end position="1094"/>
    </location>
</feature>
<keyword evidence="4 6" id="KW-0720">Serine protease</keyword>
<proteinExistence type="inferred from homology"/>
<dbReference type="PROSITE" id="PS00138">
    <property type="entry name" value="SUBTILASE_SER"/>
    <property type="match status" value="1"/>
</dbReference>
<gene>
    <name evidence="10" type="ORF">ETD86_14345</name>
</gene>
<comment type="similarity">
    <text evidence="1 6">Belongs to the peptidase S8 family.</text>
</comment>
<feature type="domain" description="Peptidase S8/S53" evidence="9">
    <location>
        <begin position="233"/>
        <end position="478"/>
    </location>
</feature>
<feature type="active site" description="Charge relay system" evidence="5 6">
    <location>
        <position position="242"/>
    </location>
</feature>
<evidence type="ECO:0000256" key="8">
    <source>
        <dbReference type="SAM" id="SignalP"/>
    </source>
</evidence>
<evidence type="ECO:0000256" key="2">
    <source>
        <dbReference type="ARBA" id="ARBA00022670"/>
    </source>
</evidence>
<organism evidence="10 11">
    <name type="scientific">Nonomuraea turkmeniaca</name>
    <dbReference type="NCBI Taxonomy" id="103838"/>
    <lineage>
        <taxon>Bacteria</taxon>
        <taxon>Bacillati</taxon>
        <taxon>Actinomycetota</taxon>
        <taxon>Actinomycetes</taxon>
        <taxon>Streptosporangiales</taxon>
        <taxon>Streptosporangiaceae</taxon>
        <taxon>Nonomuraea</taxon>
    </lineage>
</organism>
<evidence type="ECO:0000313" key="10">
    <source>
        <dbReference type="EMBL" id="TMR21720.1"/>
    </source>
</evidence>
<dbReference type="Proteomes" id="UP000309128">
    <property type="component" value="Unassembled WGS sequence"/>
</dbReference>
<keyword evidence="11" id="KW-1185">Reference proteome</keyword>
<accession>A0A5S4G6V1</accession>
<dbReference type="PROSITE" id="PS51892">
    <property type="entry name" value="SUBTILASE"/>
    <property type="match status" value="1"/>
</dbReference>
<evidence type="ECO:0000259" key="9">
    <source>
        <dbReference type="Pfam" id="PF00082"/>
    </source>
</evidence>
<evidence type="ECO:0000256" key="3">
    <source>
        <dbReference type="ARBA" id="ARBA00022801"/>
    </source>
</evidence>
<feature type="signal peptide" evidence="8">
    <location>
        <begin position="1"/>
        <end position="27"/>
    </location>
</feature>
<dbReference type="InterPro" id="IPR000209">
    <property type="entry name" value="Peptidase_S8/S53_dom"/>
</dbReference>
<evidence type="ECO:0000256" key="1">
    <source>
        <dbReference type="ARBA" id="ARBA00011073"/>
    </source>
</evidence>
<dbReference type="PRINTS" id="PR00723">
    <property type="entry name" value="SUBTILISIN"/>
</dbReference>
<evidence type="ECO:0000256" key="4">
    <source>
        <dbReference type="ARBA" id="ARBA00022825"/>
    </source>
</evidence>
<dbReference type="AlphaFoldDB" id="A0A5S4G6V1"/>
<dbReference type="SUPFAM" id="SSF52743">
    <property type="entry name" value="Subtilisin-like"/>
    <property type="match status" value="1"/>
</dbReference>
<feature type="active site" description="Charge relay system" evidence="5 6">
    <location>
        <position position="274"/>
    </location>
</feature>
<keyword evidence="8" id="KW-0732">Signal</keyword>
<dbReference type="GO" id="GO:0004252">
    <property type="term" value="F:serine-type endopeptidase activity"/>
    <property type="evidence" value="ECO:0007669"/>
    <property type="project" value="UniProtKB-UniRule"/>
</dbReference>
<sequence length="1094" mass="112832">MHHPGRALTKAAAAALALALAATPGTAAASAATPETAATPKAGSAPTAQLGTGPATGTFTFTLITGDTVTATADASGIVSYEVKHGPGRDDITFVTRSDGPRELAVIPSDAMPMLAAGTLDQRLFEIGTLLDFGYDDASRADLPLIVQAPGGLAKARAALGAAKVKKDIPRLGVTTMTTAKSETGTLWQQIAAGARLRSGLSKVWLDGKTRLTLDKSVPQVGAPTAWAAGYTGKGVTVAMLDSGYDSDHPMLAGRVALAEDFTDAGSPEDDHGHGTHVLSTIGGSADSGYRGVAPDATLAVGKVCTSSGGCPDSALIEGMTWAATTAGAKIVSMSLGGQDYAGVDPLEYTINQLSAQTGALFVVAAGNSGEAGLYTAESPGTADAALSVGAVDRSDALAYFSSRGPRLGDMAVKPEITAPGVGIVAARMGGGYVAMSGTSMATPHVAGVAALVAQQHPDWNGEKIKSALIGAATPKAGLTAYHQGSGRVDAARAVGQQITASPANLSVKAGWGRQPGSEAAHEVTYTNDGDSPVTLDLTVETPSSTGGAPGNPAMFTLDKQSVEVPAHGSAAVTVTIHDVMPRGAQAAALVAKSGETSVRTILADYTPIPSRKLTINSLDRAGLPAKGSVELYERYTGVNYWASLTDGTGSATVPEGQYYVVHNVSTPSDGSRTLAIVPVTLDSDKSVTVDSRLGTPVDVQVDDQGAEGVALVASVLLPRLDGSRSYSMAASRAIDFGKVYVTPLDDSSASYRAHATFAQKGATMAEPSPFFYHVADRREGGVPADLSYRTSRDELTAVRVDYRAQGTPSKGESGSTPLDGHPTQMIDQPVAFPSQVADYRTPGDWRDRIRVDGRMALEAAPRKYGPDEPNHLVWNAGIIGPTMAIDGVARLGNQIGLNSTYGIQWFIDGESGSTGTDWGATGTLDLELDGKLIKRWSPTGLWQPATTVPAGKSTYTLRGTVLRERPYAGVSTKVETEWTFGSDTTDAIEIVPLIAVRALAKGLDMSNYATAGHQTKLAITVERSPGAAPSPAGLTGLEASFDDGATWQAVEVKNGEAKIRNPDTEGFVSLRAKAADEAGNTVVQTITRAYGVR</sequence>
<dbReference type="InterPro" id="IPR015500">
    <property type="entry name" value="Peptidase_S8_subtilisin-rel"/>
</dbReference>
<feature type="compositionally biased region" description="Low complexity" evidence="7">
    <location>
        <begin position="31"/>
        <end position="42"/>
    </location>
</feature>
<dbReference type="RefSeq" id="WP_138666639.1">
    <property type="nucleotide sequence ID" value="NZ_VCKY01000039.1"/>
</dbReference>